<gene>
    <name evidence="2" type="ORF">SAMN04488690_4042</name>
</gene>
<reference evidence="3" key="1">
    <citation type="submission" date="2016-10" db="EMBL/GenBank/DDBJ databases">
        <authorList>
            <person name="Varghese N."/>
        </authorList>
    </citation>
    <scope>NUCLEOTIDE SEQUENCE [LARGE SCALE GENOMIC DNA]</scope>
    <source>
        <strain evidence="3">92MFCol6.1</strain>
    </source>
</reference>
<organism evidence="2 3">
    <name type="scientific">Stenotrophomonas indicatrix</name>
    <dbReference type="NCBI Taxonomy" id="2045451"/>
    <lineage>
        <taxon>Bacteria</taxon>
        <taxon>Pseudomonadati</taxon>
        <taxon>Pseudomonadota</taxon>
        <taxon>Gammaproteobacteria</taxon>
        <taxon>Lysobacterales</taxon>
        <taxon>Lysobacteraceae</taxon>
        <taxon>Stenotrophomonas</taxon>
    </lineage>
</organism>
<feature type="region of interest" description="Disordered" evidence="1">
    <location>
        <begin position="67"/>
        <end position="86"/>
    </location>
</feature>
<evidence type="ECO:0000256" key="1">
    <source>
        <dbReference type="SAM" id="MobiDB-lite"/>
    </source>
</evidence>
<dbReference type="EMBL" id="FWEU01000007">
    <property type="protein sequence ID" value="SLM26280.1"/>
    <property type="molecule type" value="Genomic_DNA"/>
</dbReference>
<proteinExistence type="predicted"/>
<name>A0A1W1H3X6_9GAMM</name>
<dbReference type="Proteomes" id="UP000191133">
    <property type="component" value="Unassembled WGS sequence"/>
</dbReference>
<dbReference type="AlphaFoldDB" id="A0A1W1H3X6"/>
<protein>
    <submittedName>
        <fullName evidence="2">Uncharacterized protein</fullName>
    </submittedName>
</protein>
<sequence>MPPYSGWNAAMDLLMGTPTSGASARLRPAPISLDRSLRLRLMSYLARAGVAVGPLALITLSSACAPVSDTPAGETRPSASASRPADISMSELQRRLLAYADSLKSRADISPEKFGAAIGVSLVPDEKVSIRSVAKDLVITEGFNYAASYFSVESPRDYPRHSVVFYQLGKPSVTEAPGDVCYWDADSAGQALERLGYRGLGESPFKRGGIRHFWRPIGAGKKGMSTSLLTYRINDSARLRTCVYEIRFSGGDM</sequence>
<evidence type="ECO:0000313" key="3">
    <source>
        <dbReference type="Proteomes" id="UP000191133"/>
    </source>
</evidence>
<evidence type="ECO:0000313" key="2">
    <source>
        <dbReference type="EMBL" id="SLM26280.1"/>
    </source>
</evidence>
<accession>A0A1W1H3X6</accession>